<accession>A0A199VP13</accession>
<dbReference type="InterPro" id="IPR041118">
    <property type="entry name" value="Rx_N"/>
</dbReference>
<organism evidence="7 8">
    <name type="scientific">Ananas comosus</name>
    <name type="common">Pineapple</name>
    <name type="synonym">Ananas ananas</name>
    <dbReference type="NCBI Taxonomy" id="4615"/>
    <lineage>
        <taxon>Eukaryota</taxon>
        <taxon>Viridiplantae</taxon>
        <taxon>Streptophyta</taxon>
        <taxon>Embryophyta</taxon>
        <taxon>Tracheophyta</taxon>
        <taxon>Spermatophyta</taxon>
        <taxon>Magnoliopsida</taxon>
        <taxon>Liliopsida</taxon>
        <taxon>Poales</taxon>
        <taxon>Bromeliaceae</taxon>
        <taxon>Bromelioideae</taxon>
        <taxon>Ananas</taxon>
    </lineage>
</organism>
<sequence>MAALDALLGICVEKLSALIQDEVAMIRGVKEELGKLQRRMKRIDGALKKVGRERTEDTAWMNELQSILHEANDLFDDVRHEGEKLLDNELPSASSSGPSKLCGLPTFSCFNSIRVRHNLANRIRALNNRIDAVAKDRWIFNLESVKTVVDASMSSRARLVRSWKPTLSERDRDATDELVEMIVTNNRRIFK</sequence>
<evidence type="ECO:0000313" key="7">
    <source>
        <dbReference type="EMBL" id="OAY78758.1"/>
    </source>
</evidence>
<comment type="similarity">
    <text evidence="1">Belongs to the disease resistance NB-LRR family.</text>
</comment>
<dbReference type="Pfam" id="PF18052">
    <property type="entry name" value="Rx_N"/>
    <property type="match status" value="1"/>
</dbReference>
<evidence type="ECO:0000256" key="4">
    <source>
        <dbReference type="ARBA" id="ARBA00022741"/>
    </source>
</evidence>
<proteinExistence type="inferred from homology"/>
<dbReference type="GO" id="GO:0000166">
    <property type="term" value="F:nucleotide binding"/>
    <property type="evidence" value="ECO:0007669"/>
    <property type="project" value="UniProtKB-KW"/>
</dbReference>
<reference evidence="7 8" key="1">
    <citation type="journal article" date="2016" name="DNA Res.">
        <title>The draft genome of MD-2 pineapple using hybrid error correction of long reads.</title>
        <authorList>
            <person name="Redwan R.M."/>
            <person name="Saidin A."/>
            <person name="Kumar S.V."/>
        </authorList>
    </citation>
    <scope>NUCLEOTIDE SEQUENCE [LARGE SCALE GENOMIC DNA]</scope>
    <source>
        <strain evidence="8">cv. MD2</strain>
        <tissue evidence="7">Leaf</tissue>
    </source>
</reference>
<evidence type="ECO:0000256" key="2">
    <source>
        <dbReference type="ARBA" id="ARBA00022614"/>
    </source>
</evidence>
<dbReference type="GO" id="GO:0006952">
    <property type="term" value="P:defense response"/>
    <property type="evidence" value="ECO:0007669"/>
    <property type="project" value="UniProtKB-KW"/>
</dbReference>
<gene>
    <name evidence="7" type="ORF">ACMD2_08453</name>
</gene>
<keyword evidence="3" id="KW-0677">Repeat</keyword>
<evidence type="ECO:0000256" key="5">
    <source>
        <dbReference type="ARBA" id="ARBA00022821"/>
    </source>
</evidence>
<protein>
    <submittedName>
        <fullName evidence="7">Putative disease resistance protein RGA4</fullName>
    </submittedName>
</protein>
<dbReference type="EMBL" id="LSRQ01001221">
    <property type="protein sequence ID" value="OAY78758.1"/>
    <property type="molecule type" value="Genomic_DNA"/>
</dbReference>
<feature type="domain" description="Disease resistance N-terminal" evidence="6">
    <location>
        <begin position="8"/>
        <end position="85"/>
    </location>
</feature>
<evidence type="ECO:0000259" key="6">
    <source>
        <dbReference type="Pfam" id="PF18052"/>
    </source>
</evidence>
<dbReference type="Proteomes" id="UP000092600">
    <property type="component" value="Unassembled WGS sequence"/>
</dbReference>
<name>A0A199VP13_ANACO</name>
<comment type="caution">
    <text evidence="7">The sequence shown here is derived from an EMBL/GenBank/DDBJ whole genome shotgun (WGS) entry which is preliminary data.</text>
</comment>
<keyword evidence="5" id="KW-0611">Plant defense</keyword>
<keyword evidence="2" id="KW-0433">Leucine-rich repeat</keyword>
<dbReference type="AlphaFoldDB" id="A0A199VP13"/>
<evidence type="ECO:0000256" key="1">
    <source>
        <dbReference type="ARBA" id="ARBA00008894"/>
    </source>
</evidence>
<evidence type="ECO:0000313" key="8">
    <source>
        <dbReference type="Proteomes" id="UP000092600"/>
    </source>
</evidence>
<evidence type="ECO:0000256" key="3">
    <source>
        <dbReference type="ARBA" id="ARBA00022737"/>
    </source>
</evidence>
<dbReference type="Gene3D" id="1.20.5.4130">
    <property type="match status" value="1"/>
</dbReference>
<keyword evidence="4" id="KW-0547">Nucleotide-binding</keyword>